<dbReference type="EMBL" id="WQMS01000020">
    <property type="protein sequence ID" value="MVO79415.1"/>
    <property type="molecule type" value="Genomic_DNA"/>
</dbReference>
<proteinExistence type="predicted"/>
<sequence length="158" mass="17638">MSLDQFQRALTDLTASPALCRAVRREPALLSQLYALSPLEQDRLADIAASNGMEANCMIYRANRLAPVALNCPDLCAALGDDLNRLISAYWYAEPTTNVHFLVETERFCQFLEERDDLSPQARKALSREHRKVRDRLAATAAMADRDAFAVARVMPPA</sequence>
<accession>A0A6I4J4L7</accession>
<organism evidence="1 2">
    <name type="scientific">Sphingomonas horti</name>
    <dbReference type="NCBI Taxonomy" id="2682842"/>
    <lineage>
        <taxon>Bacteria</taxon>
        <taxon>Pseudomonadati</taxon>
        <taxon>Pseudomonadota</taxon>
        <taxon>Alphaproteobacteria</taxon>
        <taxon>Sphingomonadales</taxon>
        <taxon>Sphingomonadaceae</taxon>
        <taxon>Sphingomonas</taxon>
    </lineage>
</organism>
<evidence type="ECO:0000313" key="1">
    <source>
        <dbReference type="EMBL" id="MVO79415.1"/>
    </source>
</evidence>
<dbReference type="Proteomes" id="UP000441389">
    <property type="component" value="Unassembled WGS sequence"/>
</dbReference>
<evidence type="ECO:0000313" key="2">
    <source>
        <dbReference type="Proteomes" id="UP000441389"/>
    </source>
</evidence>
<keyword evidence="2" id="KW-1185">Reference proteome</keyword>
<comment type="caution">
    <text evidence="1">The sequence shown here is derived from an EMBL/GenBank/DDBJ whole genome shotgun (WGS) entry which is preliminary data.</text>
</comment>
<dbReference type="RefSeq" id="WP_157028366.1">
    <property type="nucleotide sequence ID" value="NZ_WQMS01000020.1"/>
</dbReference>
<gene>
    <name evidence="1" type="ORF">GON01_15895</name>
</gene>
<reference evidence="1 2" key="1">
    <citation type="submission" date="2019-12" db="EMBL/GenBank/DDBJ databases">
        <authorList>
            <person name="Huq M.A."/>
        </authorList>
    </citation>
    <scope>NUCLEOTIDE SEQUENCE [LARGE SCALE GENOMIC DNA]</scope>
    <source>
        <strain evidence="1 2">MAH-20</strain>
    </source>
</reference>
<name>A0A6I4J4L7_9SPHN</name>
<dbReference type="AlphaFoldDB" id="A0A6I4J4L7"/>
<protein>
    <submittedName>
        <fullName evidence="1">Uncharacterized protein</fullName>
    </submittedName>
</protein>